<feature type="chain" id="PRO_5003778067" description="Major facilitator superfamily (MFS) profile domain-containing protein" evidence="5">
    <location>
        <begin position="21"/>
        <end position="1159"/>
    </location>
</feature>
<dbReference type="InterPro" id="IPR041805">
    <property type="entry name" value="ASMase/PPN1_MPP"/>
</dbReference>
<dbReference type="Proteomes" id="UP000006352">
    <property type="component" value="Unassembled WGS sequence"/>
</dbReference>
<dbReference type="InterPro" id="IPR020846">
    <property type="entry name" value="MFS_dom"/>
</dbReference>
<dbReference type="PANTHER" id="PTHR10340">
    <property type="entry name" value="SPHINGOMYELIN PHOSPHODIESTERASE"/>
    <property type="match status" value="1"/>
</dbReference>
<keyword evidence="4" id="KW-0472">Membrane</keyword>
<organism evidence="7 8">
    <name type="scientific">Fibroporia radiculosa</name>
    <dbReference type="NCBI Taxonomy" id="599839"/>
    <lineage>
        <taxon>Eukaryota</taxon>
        <taxon>Fungi</taxon>
        <taxon>Dikarya</taxon>
        <taxon>Basidiomycota</taxon>
        <taxon>Agaricomycotina</taxon>
        <taxon>Agaricomycetes</taxon>
        <taxon>Polyporales</taxon>
        <taxon>Fibroporiaceae</taxon>
        <taxon>Fibroporia</taxon>
    </lineage>
</organism>
<protein>
    <recommendedName>
        <fullName evidence="6">Major facilitator superfamily (MFS) profile domain-containing protein</fullName>
    </recommendedName>
</protein>
<evidence type="ECO:0000313" key="7">
    <source>
        <dbReference type="EMBL" id="CCM04993.1"/>
    </source>
</evidence>
<evidence type="ECO:0000256" key="1">
    <source>
        <dbReference type="ARBA" id="ARBA00004141"/>
    </source>
</evidence>
<feature type="domain" description="Major facilitator superfamily (MFS) profile" evidence="6">
    <location>
        <begin position="692"/>
        <end position="1151"/>
    </location>
</feature>
<feature type="transmembrane region" description="Helical" evidence="4">
    <location>
        <begin position="1020"/>
        <end position="1042"/>
    </location>
</feature>
<feature type="transmembrane region" description="Helical" evidence="4">
    <location>
        <begin position="765"/>
        <end position="787"/>
    </location>
</feature>
<dbReference type="InterPro" id="IPR029052">
    <property type="entry name" value="Metallo-depent_PP-like"/>
</dbReference>
<dbReference type="STRING" id="599839.J4GDR0"/>
<feature type="transmembrane region" description="Helical" evidence="4">
    <location>
        <begin position="731"/>
        <end position="753"/>
    </location>
</feature>
<dbReference type="OrthoDB" id="282973at2759"/>
<evidence type="ECO:0000256" key="2">
    <source>
        <dbReference type="ARBA" id="ARBA00022801"/>
    </source>
</evidence>
<proteinExistence type="predicted"/>
<dbReference type="AlphaFoldDB" id="J4GDR0"/>
<sequence>MLLTARLFIAVGLSLRGVASQTPYSETLGPLAWTAPGVFPTSLYQSYYNDPTATSAEPQPVITDPITHETYPYWITNPETIPESDTFEPHPFPPPVSTLELAEVAFQQILSIASSPGFGNDTCARCLAALEVGKFVALATPEQTSLLAVRVCEYYNFTTDCEGEYGPFDTGGVIAQVIQLADVAGYDGQMICNYFLSLCPVPPTSPLDLTNWFAKPKPDPLPAPKQPTGQRLKVLHLSDLHIDPRYTIGAEANCTSYLCCRPGVYNADNPEQVVLPAPRYGSFYCDAPYPLVVNAFQAVQELAGGDDGFDFTIFTGDLLSHDSHTLLSAMYTLYTETVLYDLIKQLIKTGPVYAVQGNHDTYNYAQNSPYNIENGLVNQYNWNYDHLAALWELDGQLSPEAAQQARTHYASYSVQRQDGLRIITLNTDFWYTQNMFNYINLSSSDNSGMLRFLTDELQDAEDAEERVWILGHVQSGWDTADPLENPTNLFYQIVDRYSPHVIAGVFFGHTHEDQVMIYYNNNATNISVANAQTVGWIGPSLTPLTAYNSGFRVYEVDSGTFEILDSYTYIANVSLFPELDGQTQFGPVFELEYSARDTYGGNITWDSSDPLNATWWHLVTEAMYADPALVEAAAAVVAVVGSEENGDIDPAGCLGQNSLYKTLGLPPGDEETPLLHDAHRTKPTRTPIPWSQLSILLVLQLAEPLTSQVIAPFAPELIRSIGITGGDEAKVGYYVGLMYSLFFATQAVTVLHWSRLSDRVGRKPVIMTGLLGLSLSMYSFGLSRTFWGLVVSRSLNGALNGNIGVLKSMMAEITDSTNIAEAYAYLPISWMAGGTLGPMIGGALSHPHERFSNIFGHMEIFKTYPYLLACAVPATFSSIAFLVTLFFLKETVASPVSIRRIIKLRKSKANLTLQNVVGADGPKPPTPFVSSKAAVEPLPLRALLIPRVIISAGNYALLAIVDISYRTVLPVYMSTPIDLGGLGLSPQMIGTILSVYGLMNGVIQIMLFSRVINRWGAKKVYVFGIASALPVFALCPAINVLARAQGYSVTVWTLLVVQTLISIPLNFCYGSVFIYITASSPNRSSLGSVNGLSQMSVSIMRAIGPAFANSMFSLSIDKEHHYLHGMLVYVFLACLAFVALGVATLLPTKVWKDDAEETS</sequence>
<evidence type="ECO:0000256" key="4">
    <source>
        <dbReference type="SAM" id="Phobius"/>
    </source>
</evidence>
<gene>
    <name evidence="7" type="ORF">FIBRA_07191</name>
</gene>
<dbReference type="PANTHER" id="PTHR10340:SF27">
    <property type="entry name" value="ACL091CP"/>
    <property type="match status" value="1"/>
</dbReference>
<keyword evidence="8" id="KW-1185">Reference proteome</keyword>
<feature type="transmembrane region" description="Helical" evidence="4">
    <location>
        <begin position="988"/>
        <end position="1008"/>
    </location>
</feature>
<dbReference type="CDD" id="cd17330">
    <property type="entry name" value="MFS_SLC46_TetA_like"/>
    <property type="match status" value="1"/>
</dbReference>
<dbReference type="GO" id="GO:0005615">
    <property type="term" value="C:extracellular space"/>
    <property type="evidence" value="ECO:0007669"/>
    <property type="project" value="TreeGrafter"/>
</dbReference>
<dbReference type="SUPFAM" id="SSF103473">
    <property type="entry name" value="MFS general substrate transporter"/>
    <property type="match status" value="1"/>
</dbReference>
<dbReference type="GO" id="GO:0016020">
    <property type="term" value="C:membrane"/>
    <property type="evidence" value="ECO:0007669"/>
    <property type="project" value="UniProtKB-SubCell"/>
</dbReference>
<dbReference type="GeneID" id="24099904"/>
<dbReference type="RefSeq" id="XP_012184276.1">
    <property type="nucleotide sequence ID" value="XM_012328886.1"/>
</dbReference>
<dbReference type="Gene3D" id="1.20.1250.20">
    <property type="entry name" value="MFS general substrate transporter like domains"/>
    <property type="match status" value="1"/>
</dbReference>
<dbReference type="PROSITE" id="PS50850">
    <property type="entry name" value="MFS"/>
    <property type="match status" value="1"/>
</dbReference>
<dbReference type="InParanoid" id="J4GDR0"/>
<feature type="transmembrane region" description="Helical" evidence="4">
    <location>
        <begin position="866"/>
        <end position="888"/>
    </location>
</feature>
<evidence type="ECO:0000256" key="3">
    <source>
        <dbReference type="ARBA" id="ARBA00023180"/>
    </source>
</evidence>
<reference evidence="7 8" key="1">
    <citation type="journal article" date="2012" name="Appl. Environ. Microbiol.">
        <title>Short-read sequencing for genomic analysis of the brown rot fungus Fibroporia radiculosa.</title>
        <authorList>
            <person name="Tang J.D."/>
            <person name="Perkins A.D."/>
            <person name="Sonstegard T.S."/>
            <person name="Schroeder S.G."/>
            <person name="Burgess S.C."/>
            <person name="Diehl S.V."/>
        </authorList>
    </citation>
    <scope>NUCLEOTIDE SEQUENCE [LARGE SCALE GENOMIC DNA]</scope>
    <source>
        <strain evidence="7 8">TFFH 294</strain>
    </source>
</reference>
<dbReference type="Pfam" id="PF00149">
    <property type="entry name" value="Metallophos"/>
    <property type="match status" value="1"/>
</dbReference>
<keyword evidence="3" id="KW-0325">Glycoprotein</keyword>
<feature type="transmembrane region" description="Helical" evidence="4">
    <location>
        <begin position="1054"/>
        <end position="1078"/>
    </location>
</feature>
<evidence type="ECO:0000259" key="6">
    <source>
        <dbReference type="PROSITE" id="PS50850"/>
    </source>
</evidence>
<accession>J4GDR0</accession>
<keyword evidence="4" id="KW-0812">Transmembrane</keyword>
<dbReference type="InterPro" id="IPR004843">
    <property type="entry name" value="Calcineurin-like_PHP"/>
</dbReference>
<keyword evidence="4" id="KW-1133">Transmembrane helix</keyword>
<dbReference type="EMBL" id="HE797175">
    <property type="protein sequence ID" value="CCM04993.1"/>
    <property type="molecule type" value="Genomic_DNA"/>
</dbReference>
<name>J4GDR0_9APHY</name>
<dbReference type="Pfam" id="PF07690">
    <property type="entry name" value="MFS_1"/>
    <property type="match status" value="1"/>
</dbReference>
<keyword evidence="2" id="KW-0378">Hydrolase</keyword>
<comment type="subcellular location">
    <subcellularLocation>
        <location evidence="1">Membrane</location>
        <topology evidence="1">Multi-pass membrane protein</topology>
    </subcellularLocation>
</comment>
<dbReference type="HOGENOM" id="CLU_275450_0_0_1"/>
<keyword evidence="5" id="KW-0732">Signal</keyword>
<dbReference type="Gene3D" id="3.60.21.10">
    <property type="match status" value="1"/>
</dbReference>
<evidence type="ECO:0000256" key="5">
    <source>
        <dbReference type="SAM" id="SignalP"/>
    </source>
</evidence>
<feature type="signal peptide" evidence="5">
    <location>
        <begin position="1"/>
        <end position="20"/>
    </location>
</feature>
<dbReference type="InterPro" id="IPR036259">
    <property type="entry name" value="MFS_trans_sf"/>
</dbReference>
<dbReference type="GO" id="GO:0008081">
    <property type="term" value="F:phosphoric diester hydrolase activity"/>
    <property type="evidence" value="ECO:0007669"/>
    <property type="project" value="TreeGrafter"/>
</dbReference>
<feature type="transmembrane region" description="Helical" evidence="4">
    <location>
        <begin position="1122"/>
        <end position="1146"/>
    </location>
</feature>
<dbReference type="GO" id="GO:0022857">
    <property type="term" value="F:transmembrane transporter activity"/>
    <property type="evidence" value="ECO:0007669"/>
    <property type="project" value="InterPro"/>
</dbReference>
<evidence type="ECO:0000313" key="8">
    <source>
        <dbReference type="Proteomes" id="UP000006352"/>
    </source>
</evidence>
<dbReference type="CDD" id="cd00842">
    <property type="entry name" value="MPP_ASMase"/>
    <property type="match status" value="1"/>
</dbReference>
<dbReference type="InterPro" id="IPR011701">
    <property type="entry name" value="MFS"/>
</dbReference>
<dbReference type="SUPFAM" id="SSF56300">
    <property type="entry name" value="Metallo-dependent phosphatases"/>
    <property type="match status" value="1"/>
</dbReference>